<name>A0A8D2LSC3_VARKO</name>
<evidence type="ECO:0000313" key="3">
    <source>
        <dbReference type="Ensembl" id="ENSVKKP00000026694.1"/>
    </source>
</evidence>
<feature type="domain" description="Microtubule-associated protein 10 C-terminal" evidence="2">
    <location>
        <begin position="302"/>
        <end position="829"/>
    </location>
</feature>
<feature type="region of interest" description="Disordered" evidence="1">
    <location>
        <begin position="396"/>
        <end position="433"/>
    </location>
</feature>
<dbReference type="Pfam" id="PF14924">
    <property type="entry name" value="MAP10_N"/>
    <property type="match status" value="1"/>
</dbReference>
<feature type="region of interest" description="Disordered" evidence="1">
    <location>
        <begin position="303"/>
        <end position="325"/>
    </location>
</feature>
<sequence>MEDDESCVFKHKTASAWESLFSLELLVESARVEPRLLPAPLPANGPFRPAVALRLLDFPTLLVRAPHASSGPLVPFGRGKSCLFKLRPDTLKGLLRRSPLYALLLALPPTPGPARLLGSSSISLAAAAEELLLGTGPGGRRGRFPLRDLMGEPVGELELSYRLGNLGSTLQGHLGQGAAPDEPHAEEEQQSQQLPHRLGNQSFRGISLELIPEAEEEQDPAPEGGSLGSSSDTHTEFLNDNSGLGEIAKELEMETNIFCPPPMYYSCPSGNPQPTPKSTASVIVAPAQQPLPVEETVLPSVVPPVQGEPPRSIQETTQNSQTFGSPEQLRQTLNQLPLLNALLMELSLLNNHQVLQPQPSTVHPQLAWLYQNVEGTKAPSFSTKIICPCQEDKKTIHHKERGRSPSPKLKKKSPEHLKCFAPSTRVENSPPRRRLTYGLTNTLRLRLQRSNPAMLKVHEKRELRRKKGEIAVEKKGKSSSAKGKLFRDSPEHLPKTPGHFVEKSIPDQNAQINENVETLIQSSIDQDRPTNVKEVISVAQKKFAASAVKSGDNAEQKGSSEMIGSAYKEKSLKVHLPRVFLQDTDAIENKIYSKVEKCLQHEDCDTSAAQNDSQKNGVVASSENTAYSEDFTGVDSSGTSLEAQESSPEPLLASPDQSQSATDSDSKMSERSRSAKSISPSLLPVPSGISPVQSLKKALAFKAKEKTIGVVLNKFDDYSFSRTLKKELAAEQIEKEGFRDAQAFENKEMSSGMNCNIAKEQSSMEKSCSVRTSQVSSYLPSNVSDLDLSGLEDRNISDKEKEVDFEMVDITNQCKHISELVVNKLPGYTM</sequence>
<dbReference type="InterPro" id="IPR039302">
    <property type="entry name" value="MAP10"/>
</dbReference>
<proteinExistence type="predicted"/>
<evidence type="ECO:0000259" key="2">
    <source>
        <dbReference type="Pfam" id="PF14925"/>
    </source>
</evidence>
<dbReference type="GO" id="GO:0032467">
    <property type="term" value="P:positive regulation of cytokinesis"/>
    <property type="evidence" value="ECO:0007669"/>
    <property type="project" value="TreeGrafter"/>
</dbReference>
<organism evidence="3 4">
    <name type="scientific">Varanus komodoensis</name>
    <name type="common">Komodo dragon</name>
    <dbReference type="NCBI Taxonomy" id="61221"/>
    <lineage>
        <taxon>Eukaryota</taxon>
        <taxon>Metazoa</taxon>
        <taxon>Chordata</taxon>
        <taxon>Craniata</taxon>
        <taxon>Vertebrata</taxon>
        <taxon>Euteleostomi</taxon>
        <taxon>Lepidosauria</taxon>
        <taxon>Squamata</taxon>
        <taxon>Bifurcata</taxon>
        <taxon>Unidentata</taxon>
        <taxon>Episquamata</taxon>
        <taxon>Toxicofera</taxon>
        <taxon>Anguimorpha</taxon>
        <taxon>Paleoanguimorpha</taxon>
        <taxon>Varanoidea</taxon>
        <taxon>Varanidae</taxon>
        <taxon>Varanus</taxon>
    </lineage>
</organism>
<dbReference type="GO" id="GO:0005881">
    <property type="term" value="C:cytoplasmic microtubule"/>
    <property type="evidence" value="ECO:0007669"/>
    <property type="project" value="TreeGrafter"/>
</dbReference>
<reference evidence="3" key="2">
    <citation type="submission" date="2025-09" db="UniProtKB">
        <authorList>
            <consortium name="Ensembl"/>
        </authorList>
    </citation>
    <scope>IDENTIFICATION</scope>
</reference>
<dbReference type="PANTHER" id="PTHR21831">
    <property type="entry name" value="MICROTUBULE-ASSOCIATED PROTEIN 10"/>
    <property type="match status" value="1"/>
</dbReference>
<dbReference type="GO" id="GO:1990023">
    <property type="term" value="C:mitotic spindle midzone"/>
    <property type="evidence" value="ECO:0007669"/>
    <property type="project" value="TreeGrafter"/>
</dbReference>
<feature type="compositionally biased region" description="Polar residues" evidence="1">
    <location>
        <begin position="634"/>
        <end position="647"/>
    </location>
</feature>
<feature type="compositionally biased region" description="Polar residues" evidence="1">
    <location>
        <begin position="313"/>
        <end position="325"/>
    </location>
</feature>
<dbReference type="Pfam" id="PF14925">
    <property type="entry name" value="HPHLAWLY"/>
    <property type="match status" value="1"/>
</dbReference>
<dbReference type="PANTHER" id="PTHR21831:SF2">
    <property type="entry name" value="MICROTUBULE-ASSOCIATED PROTEIN 10"/>
    <property type="match status" value="1"/>
</dbReference>
<reference evidence="3" key="1">
    <citation type="submission" date="2025-08" db="UniProtKB">
        <authorList>
            <consortium name="Ensembl"/>
        </authorList>
    </citation>
    <scope>IDENTIFICATION</scope>
</reference>
<keyword evidence="4" id="KW-1185">Reference proteome</keyword>
<feature type="region of interest" description="Disordered" evidence="1">
    <location>
        <begin position="214"/>
        <end position="240"/>
    </location>
</feature>
<feature type="compositionally biased region" description="Polar residues" evidence="1">
    <location>
        <begin position="607"/>
        <end position="627"/>
    </location>
</feature>
<dbReference type="GO" id="GO:0008017">
    <property type="term" value="F:microtubule binding"/>
    <property type="evidence" value="ECO:0007669"/>
    <property type="project" value="InterPro"/>
</dbReference>
<accession>A0A8D2LSC3</accession>
<feature type="compositionally biased region" description="Polar residues" evidence="1">
    <location>
        <begin position="190"/>
        <end position="199"/>
    </location>
</feature>
<evidence type="ECO:0000313" key="4">
    <source>
        <dbReference type="Proteomes" id="UP000694545"/>
    </source>
</evidence>
<protein>
    <submittedName>
        <fullName evidence="3">Microtubule associated protein 10</fullName>
    </submittedName>
</protein>
<dbReference type="OMA" id="EDFCTTE"/>
<dbReference type="GO" id="GO:0005813">
    <property type="term" value="C:centrosome"/>
    <property type="evidence" value="ECO:0007669"/>
    <property type="project" value="TreeGrafter"/>
</dbReference>
<dbReference type="GO" id="GO:0051256">
    <property type="term" value="P:mitotic spindle midzone assembly"/>
    <property type="evidence" value="ECO:0007669"/>
    <property type="project" value="TreeGrafter"/>
</dbReference>
<dbReference type="GO" id="GO:0097431">
    <property type="term" value="C:mitotic spindle pole"/>
    <property type="evidence" value="ECO:0007669"/>
    <property type="project" value="TreeGrafter"/>
</dbReference>
<feature type="compositionally biased region" description="Polar residues" evidence="1">
    <location>
        <begin position="228"/>
        <end position="240"/>
    </location>
</feature>
<dbReference type="AlphaFoldDB" id="A0A8D2LSC3"/>
<dbReference type="GO" id="GO:0031122">
    <property type="term" value="P:cytoplasmic microtubule organization"/>
    <property type="evidence" value="ECO:0007669"/>
    <property type="project" value="TreeGrafter"/>
</dbReference>
<dbReference type="GO" id="GO:0030496">
    <property type="term" value="C:midbody"/>
    <property type="evidence" value="ECO:0007669"/>
    <property type="project" value="TreeGrafter"/>
</dbReference>
<feature type="region of interest" description="Disordered" evidence="1">
    <location>
        <begin position="605"/>
        <end position="683"/>
    </location>
</feature>
<feature type="compositionally biased region" description="Basic and acidic residues" evidence="1">
    <location>
        <begin position="664"/>
        <end position="673"/>
    </location>
</feature>
<dbReference type="InterPro" id="IPR026679">
    <property type="entry name" value="MAP10_C-term"/>
</dbReference>
<dbReference type="Ensembl" id="ENSVKKT00000027349.1">
    <property type="protein sequence ID" value="ENSVKKP00000026694.1"/>
    <property type="gene ID" value="ENSVKKG00000017406.1"/>
</dbReference>
<evidence type="ECO:0000256" key="1">
    <source>
        <dbReference type="SAM" id="MobiDB-lite"/>
    </source>
</evidence>
<dbReference type="Proteomes" id="UP000694545">
    <property type="component" value="Unplaced"/>
</dbReference>
<feature type="region of interest" description="Disordered" evidence="1">
    <location>
        <begin position="471"/>
        <end position="495"/>
    </location>
</feature>
<feature type="region of interest" description="Disordered" evidence="1">
    <location>
        <begin position="171"/>
        <end position="199"/>
    </location>
</feature>
<feature type="compositionally biased region" description="Basic and acidic residues" evidence="1">
    <location>
        <begin position="485"/>
        <end position="495"/>
    </location>
</feature>